<dbReference type="EMBL" id="DF820463">
    <property type="protein sequence ID" value="GAK54822.1"/>
    <property type="molecule type" value="Genomic_DNA"/>
</dbReference>
<evidence type="ECO:0000256" key="5">
    <source>
        <dbReference type="ARBA" id="ARBA00022695"/>
    </source>
</evidence>
<comment type="catalytic activity">
    <reaction evidence="1 7">
        <text>2-C-methyl-D-erythritol 4-phosphate + CTP + H(+) = 4-CDP-2-C-methyl-D-erythritol + diphosphate</text>
        <dbReference type="Rhea" id="RHEA:13429"/>
        <dbReference type="ChEBI" id="CHEBI:15378"/>
        <dbReference type="ChEBI" id="CHEBI:33019"/>
        <dbReference type="ChEBI" id="CHEBI:37563"/>
        <dbReference type="ChEBI" id="CHEBI:57823"/>
        <dbReference type="ChEBI" id="CHEBI:58262"/>
        <dbReference type="EC" id="2.7.7.60"/>
    </reaction>
</comment>
<reference evidence="8" key="1">
    <citation type="journal article" date="2015" name="PeerJ">
        <title>First genomic representation of candidate bacterial phylum KSB3 points to enhanced environmental sensing as a trigger of wastewater bulking.</title>
        <authorList>
            <person name="Sekiguchi Y."/>
            <person name="Ohashi A."/>
            <person name="Parks D.H."/>
            <person name="Yamauchi T."/>
            <person name="Tyson G.W."/>
            <person name="Hugenholtz P."/>
        </authorList>
    </citation>
    <scope>NUCLEOTIDE SEQUENCE [LARGE SCALE GENOMIC DNA]</scope>
</reference>
<dbReference type="HAMAP" id="MF_00108">
    <property type="entry name" value="IspD"/>
    <property type="match status" value="1"/>
</dbReference>
<dbReference type="PROSITE" id="PS01295">
    <property type="entry name" value="ISPD"/>
    <property type="match status" value="1"/>
</dbReference>
<evidence type="ECO:0000256" key="3">
    <source>
        <dbReference type="ARBA" id="ARBA00009789"/>
    </source>
</evidence>
<keyword evidence="4 7" id="KW-0808">Transferase</keyword>
<dbReference type="FunFam" id="3.90.550.10:FF:000003">
    <property type="entry name" value="2-C-methyl-D-erythritol 4-phosphate cytidylyltransferase"/>
    <property type="match status" value="1"/>
</dbReference>
<dbReference type="GO" id="GO:0019288">
    <property type="term" value="P:isopentenyl diphosphate biosynthetic process, methylerythritol 4-phosphate pathway"/>
    <property type="evidence" value="ECO:0007669"/>
    <property type="project" value="UniProtKB-UniRule"/>
</dbReference>
<keyword evidence="5 7" id="KW-0548">Nucleotidyltransferase</keyword>
<dbReference type="InterPro" id="IPR050088">
    <property type="entry name" value="IspD/TarI_cytidylyltransf_bact"/>
</dbReference>
<evidence type="ECO:0000256" key="1">
    <source>
        <dbReference type="ARBA" id="ARBA00001282"/>
    </source>
</evidence>
<organism evidence="8">
    <name type="scientific">Vecturithrix granuli</name>
    <dbReference type="NCBI Taxonomy" id="1499967"/>
    <lineage>
        <taxon>Bacteria</taxon>
        <taxon>Candidatus Moduliflexota</taxon>
        <taxon>Candidatus Vecturitrichia</taxon>
        <taxon>Candidatus Vecturitrichales</taxon>
        <taxon>Candidatus Vecturitrichaceae</taxon>
        <taxon>Candidatus Vecturithrix</taxon>
    </lineage>
</organism>
<dbReference type="AlphaFoldDB" id="A0A0S6WA88"/>
<gene>
    <name evidence="7" type="primary">ispD</name>
    <name evidence="8" type="ORF">U27_01652</name>
</gene>
<comment type="pathway">
    <text evidence="2 7">Isoprenoid biosynthesis; isopentenyl diphosphate biosynthesis via DXP pathway; isopentenyl diphosphate from 1-deoxy-D-xylulose 5-phosphate: step 2/6.</text>
</comment>
<dbReference type="PANTHER" id="PTHR32125:SF4">
    <property type="entry name" value="2-C-METHYL-D-ERYTHRITOL 4-PHOSPHATE CYTIDYLYLTRANSFERASE, CHLOROPLASTIC"/>
    <property type="match status" value="1"/>
</dbReference>
<evidence type="ECO:0000256" key="6">
    <source>
        <dbReference type="ARBA" id="ARBA00023229"/>
    </source>
</evidence>
<dbReference type="Proteomes" id="UP000030661">
    <property type="component" value="Unassembled WGS sequence"/>
</dbReference>
<dbReference type="InterPro" id="IPR029044">
    <property type="entry name" value="Nucleotide-diphossugar_trans"/>
</dbReference>
<dbReference type="PANTHER" id="PTHR32125">
    <property type="entry name" value="2-C-METHYL-D-ERYTHRITOL 4-PHOSPHATE CYTIDYLYLTRANSFERASE, CHLOROPLASTIC"/>
    <property type="match status" value="1"/>
</dbReference>
<dbReference type="UniPathway" id="UPA00056">
    <property type="reaction ID" value="UER00093"/>
</dbReference>
<evidence type="ECO:0000256" key="7">
    <source>
        <dbReference type="HAMAP-Rule" id="MF_00108"/>
    </source>
</evidence>
<protein>
    <recommendedName>
        <fullName evidence="7">2-C-methyl-D-erythritol 4-phosphate cytidylyltransferase</fullName>
        <ecNumber evidence="7">2.7.7.60</ecNumber>
    </recommendedName>
    <alternativeName>
        <fullName evidence="7">4-diphosphocytidyl-2C-methyl-D-erythritol synthase</fullName>
    </alternativeName>
    <alternativeName>
        <fullName evidence="7">MEP cytidylyltransferase</fullName>
        <shortName evidence="7">MCT</shortName>
    </alternativeName>
</protein>
<dbReference type="eggNOG" id="COG1211">
    <property type="taxonomic scope" value="Bacteria"/>
</dbReference>
<accession>A0A0S6WA88</accession>
<dbReference type="Gene3D" id="3.90.550.10">
    <property type="entry name" value="Spore Coat Polysaccharide Biosynthesis Protein SpsA, Chain A"/>
    <property type="match status" value="1"/>
</dbReference>
<dbReference type="EC" id="2.7.7.60" evidence="7"/>
<evidence type="ECO:0000313" key="8">
    <source>
        <dbReference type="EMBL" id="GAK54822.1"/>
    </source>
</evidence>
<dbReference type="HOGENOM" id="CLU_061281_2_2_0"/>
<dbReference type="STRING" id="1499967.U27_01652"/>
<feature type="site" description="Positions MEP for the nucleophilic attack" evidence="7">
    <location>
        <position position="171"/>
    </location>
</feature>
<keyword evidence="9" id="KW-1185">Reference proteome</keyword>
<comment type="similarity">
    <text evidence="3 7">Belongs to the IspD/TarI cytidylyltransferase family. IspD subfamily.</text>
</comment>
<dbReference type="SUPFAM" id="SSF53448">
    <property type="entry name" value="Nucleotide-diphospho-sugar transferases"/>
    <property type="match status" value="1"/>
</dbReference>
<dbReference type="InterPro" id="IPR034683">
    <property type="entry name" value="IspD/TarI"/>
</dbReference>
<evidence type="ECO:0000256" key="2">
    <source>
        <dbReference type="ARBA" id="ARBA00004787"/>
    </source>
</evidence>
<evidence type="ECO:0000313" key="9">
    <source>
        <dbReference type="Proteomes" id="UP000030661"/>
    </source>
</evidence>
<dbReference type="Pfam" id="PF01128">
    <property type="entry name" value="IspD"/>
    <property type="match status" value="1"/>
</dbReference>
<feature type="site" description="Transition state stabilizer" evidence="7">
    <location>
        <position position="14"/>
    </location>
</feature>
<comment type="function">
    <text evidence="7">Catalyzes the formation of 4-diphosphocytidyl-2-C-methyl-D-erythritol from CTP and 2-C-methyl-D-erythritol 4-phosphate (MEP).</text>
</comment>
<sequence length="250" mass="28043">MVTAILLAAGTGSRMGQGPLPKQFFCVGGVPILAHTLTRFERVAAIDQIILVTRPQDRARCEQILAEYEISKIDTIVAGGKERQDSVWQGLQAVHPQTEIVLIHDVVRMFVTSTIITDVIEAAHKHRACVTAVPVKDTIKRAERHYSDPNNSAMVQSALSEEFFVVETLDRRSLWQIHTPQAFQYPFIRDIHEQARNIGLYGTDDAMLTEYFGYPVNIVQGSYRNIKITTPDDLLIAETFLQHEGLSSNI</sequence>
<feature type="site" description="Positions MEP for the nucleophilic attack" evidence="7">
    <location>
        <position position="227"/>
    </location>
</feature>
<keyword evidence="6 7" id="KW-0414">Isoprene biosynthesis</keyword>
<proteinExistence type="inferred from homology"/>
<dbReference type="NCBIfam" id="TIGR00453">
    <property type="entry name" value="ispD"/>
    <property type="match status" value="1"/>
</dbReference>
<dbReference type="GO" id="GO:0050518">
    <property type="term" value="F:2-C-methyl-D-erythritol 4-phosphate cytidylyltransferase activity"/>
    <property type="evidence" value="ECO:0007669"/>
    <property type="project" value="UniProtKB-UniRule"/>
</dbReference>
<name>A0A0S6WA88_VECG1</name>
<feature type="site" description="Transition state stabilizer" evidence="7">
    <location>
        <position position="22"/>
    </location>
</feature>
<evidence type="ECO:0000256" key="4">
    <source>
        <dbReference type="ARBA" id="ARBA00022679"/>
    </source>
</evidence>
<dbReference type="CDD" id="cd02516">
    <property type="entry name" value="CDP-ME_synthetase"/>
    <property type="match status" value="1"/>
</dbReference>
<dbReference type="InterPro" id="IPR018294">
    <property type="entry name" value="ISPD_synthase_CS"/>
</dbReference>
<dbReference type="InterPro" id="IPR001228">
    <property type="entry name" value="IspD"/>
</dbReference>